<evidence type="ECO:0000256" key="1">
    <source>
        <dbReference type="SAM" id="MobiDB-lite"/>
    </source>
</evidence>
<protein>
    <submittedName>
        <fullName evidence="2">Uncharacterized protein</fullName>
    </submittedName>
</protein>
<dbReference type="EMBL" id="JAAGMS010000011">
    <property type="protein sequence ID" value="NEB96634.1"/>
    <property type="molecule type" value="Genomic_DNA"/>
</dbReference>
<gene>
    <name evidence="2" type="ORF">G3I58_01195</name>
</gene>
<accession>A0A7K3R396</accession>
<reference evidence="2 3" key="1">
    <citation type="submission" date="2020-01" db="EMBL/GenBank/DDBJ databases">
        <title>Insect and environment-associated Actinomycetes.</title>
        <authorList>
            <person name="Currrie C."/>
            <person name="Chevrette M."/>
            <person name="Carlson C."/>
            <person name="Stubbendieck R."/>
            <person name="Wendt-Pienkowski E."/>
        </authorList>
    </citation>
    <scope>NUCLEOTIDE SEQUENCE [LARGE SCALE GENOMIC DNA]</scope>
    <source>
        <strain evidence="2 3">SID7903</strain>
    </source>
</reference>
<comment type="caution">
    <text evidence="2">The sequence shown here is derived from an EMBL/GenBank/DDBJ whole genome shotgun (WGS) entry which is preliminary data.</text>
</comment>
<name>A0A7K3R396_STRAQ</name>
<evidence type="ECO:0000313" key="3">
    <source>
        <dbReference type="Proteomes" id="UP000470951"/>
    </source>
</evidence>
<feature type="compositionally biased region" description="Basic and acidic residues" evidence="1">
    <location>
        <begin position="247"/>
        <end position="256"/>
    </location>
</feature>
<dbReference type="Proteomes" id="UP000470951">
    <property type="component" value="Unassembled WGS sequence"/>
</dbReference>
<feature type="non-terminal residue" evidence="2">
    <location>
        <position position="396"/>
    </location>
</feature>
<evidence type="ECO:0000313" key="2">
    <source>
        <dbReference type="EMBL" id="NEB96634.1"/>
    </source>
</evidence>
<dbReference type="AlphaFoldDB" id="A0A7K3R396"/>
<feature type="compositionally biased region" description="Low complexity" evidence="1">
    <location>
        <begin position="215"/>
        <end position="231"/>
    </location>
</feature>
<feature type="region of interest" description="Disordered" evidence="1">
    <location>
        <begin position="91"/>
        <end position="170"/>
    </location>
</feature>
<feature type="region of interest" description="Disordered" evidence="1">
    <location>
        <begin position="195"/>
        <end position="263"/>
    </location>
</feature>
<proteinExistence type="predicted"/>
<organism evidence="2 3">
    <name type="scientific">Streptomyces anulatus</name>
    <name type="common">Streptomyces chrysomallus</name>
    <dbReference type="NCBI Taxonomy" id="1892"/>
    <lineage>
        <taxon>Bacteria</taxon>
        <taxon>Bacillati</taxon>
        <taxon>Actinomycetota</taxon>
        <taxon>Actinomycetes</taxon>
        <taxon>Kitasatosporales</taxon>
        <taxon>Streptomycetaceae</taxon>
        <taxon>Streptomyces</taxon>
    </lineage>
</organism>
<sequence length="396" mass="42619">MGRSGRLPGPLKGRTAEANALAQFLRDLTAQDTVSQLEQRYKLSRSVWSEYRSGMKTIPLPRLNRIIEDRFPRDARTRSAKLQEARRLHAAAVAAPLPPPPHTTPTPDTTPAPVPAPGGRSPDHDQAPEPMPEPVSEPAPIVRDDTAGLSADNPVTSENAAPKRTERPGRWRAPAQWAALAALVAALILANQMQGSNDRPSAASPLNVPEQGLQSAMPATPTTSPTGPMAPVEERPAPPQSSAPAEPAKRAPEKSRPRAGGAGIVAATTDRLYRITADAQVEEYTGKAGVWTVIRKRTERIFTSATTLYATDIGTGDIEEYDRTKKTWTVIGGPGLHFAATSTHLYGVGTLGTMEYSGTPKVWHHVRGATERIFTNATTLYATDAKTGDIEEYDRT</sequence>
<feature type="compositionally biased region" description="Pro residues" evidence="1">
    <location>
        <begin position="96"/>
        <end position="116"/>
    </location>
</feature>